<accession>A0A2S0VRU5</accession>
<evidence type="ECO:0000313" key="2">
    <source>
        <dbReference type="EMBL" id="AWB66945.1"/>
    </source>
</evidence>
<protein>
    <submittedName>
        <fullName evidence="2">AmmeMemoRadiSam system protein B</fullName>
    </submittedName>
</protein>
<name>A0A2S0VRU5_9ALTE</name>
<dbReference type="PANTHER" id="PTHR11060">
    <property type="entry name" value="PROTEIN MEMO1"/>
    <property type="match status" value="1"/>
</dbReference>
<evidence type="ECO:0000313" key="3">
    <source>
        <dbReference type="Proteomes" id="UP000244441"/>
    </source>
</evidence>
<dbReference type="Gene3D" id="3.40.830.10">
    <property type="entry name" value="LigB-like"/>
    <property type="match status" value="1"/>
</dbReference>
<keyword evidence="3" id="KW-1185">Reference proteome</keyword>
<dbReference type="InterPro" id="IPR002737">
    <property type="entry name" value="MEMO1_fam"/>
</dbReference>
<dbReference type="EMBL" id="CP026604">
    <property type="protein sequence ID" value="AWB66945.1"/>
    <property type="molecule type" value="Genomic_DNA"/>
</dbReference>
<reference evidence="2 3" key="1">
    <citation type="submission" date="2018-01" db="EMBL/GenBank/DDBJ databases">
        <title>Genome sequence of a Cantenovulum-like bacteria.</title>
        <authorList>
            <person name="Tan W.R."/>
            <person name="Lau N.-S."/>
            <person name="Go F."/>
            <person name="Amirul A.-A.A."/>
        </authorList>
    </citation>
    <scope>NUCLEOTIDE SEQUENCE [LARGE SCALE GENOMIC DNA]</scope>
    <source>
        <strain evidence="2 3">CCB-QB4</strain>
    </source>
</reference>
<dbReference type="RefSeq" id="WP_108603001.1">
    <property type="nucleotide sequence ID" value="NZ_CP026604.1"/>
</dbReference>
<dbReference type="PANTHER" id="PTHR11060:SF0">
    <property type="entry name" value="PROTEIN MEMO1"/>
    <property type="match status" value="1"/>
</dbReference>
<dbReference type="Pfam" id="PF01875">
    <property type="entry name" value="Memo"/>
    <property type="match status" value="1"/>
</dbReference>
<proteinExistence type="inferred from homology"/>
<sequence length="257" mass="28789">MKRHASQLHHYFSIDPDELSYHLASLFFKAEQRATRPRGLIVPHDPVSLSGYVAAKAYLSIRRYANTIDRVILLANHPSVQADYLVSSGARCFCSPLGDVDLDKQSVNVAAQQGLLTIQEEVYANALSLDVQIPFLQLCLSRFSIVPILVGDNAQAALHDLLDQIWSERSLLVVCSNLSQGIDYPDACAFDKATSDAICANHELAINQSTSATHMLNMLSLYWKQNKVLLKMINYQHSYEVNPDHKPYTGYGSWMLY</sequence>
<organism evidence="2 3">
    <name type="scientific">Saccharobesus litoralis</name>
    <dbReference type="NCBI Taxonomy" id="2172099"/>
    <lineage>
        <taxon>Bacteria</taxon>
        <taxon>Pseudomonadati</taxon>
        <taxon>Pseudomonadota</taxon>
        <taxon>Gammaproteobacteria</taxon>
        <taxon>Alteromonadales</taxon>
        <taxon>Alteromonadaceae</taxon>
        <taxon>Saccharobesus</taxon>
    </lineage>
</organism>
<dbReference type="CDD" id="cd07361">
    <property type="entry name" value="MEMO_like"/>
    <property type="match status" value="1"/>
</dbReference>
<dbReference type="NCBIfam" id="TIGR04336">
    <property type="entry name" value="AmmeMemoSam_B"/>
    <property type="match status" value="1"/>
</dbReference>
<dbReference type="OrthoDB" id="9782820at2"/>
<comment type="similarity">
    <text evidence="1">Belongs to the MEMO1 family.</text>
</comment>
<gene>
    <name evidence="2" type="primary">amrB</name>
    <name evidence="2" type="ORF">C2869_11080</name>
</gene>
<dbReference type="Proteomes" id="UP000244441">
    <property type="component" value="Chromosome"/>
</dbReference>
<evidence type="ECO:0000256" key="1">
    <source>
        <dbReference type="ARBA" id="ARBA00006315"/>
    </source>
</evidence>
<dbReference type="AlphaFoldDB" id="A0A2S0VRU5"/>
<dbReference type="KEGG" id="cate:C2869_11080"/>